<protein>
    <recommendedName>
        <fullName evidence="1">DUF397 domain-containing protein</fullName>
    </recommendedName>
</protein>
<dbReference type="Proteomes" id="UP000001918">
    <property type="component" value="Chromosome"/>
</dbReference>
<keyword evidence="3" id="KW-1185">Reference proteome</keyword>
<reference evidence="2 3" key="1">
    <citation type="journal article" date="2011" name="Stand. Genomic Sci.">
        <title>Complete genome sequence of Thermomonospora curvata type strain (B9).</title>
        <authorList>
            <person name="Chertkov O."/>
            <person name="Sikorski J."/>
            <person name="Nolan M."/>
            <person name="Lapidus A."/>
            <person name="Lucas S."/>
            <person name="Del Rio T.G."/>
            <person name="Tice H."/>
            <person name="Cheng J.F."/>
            <person name="Goodwin L."/>
            <person name="Pitluck S."/>
            <person name="Liolios K."/>
            <person name="Ivanova N."/>
            <person name="Mavromatis K."/>
            <person name="Mikhailova N."/>
            <person name="Ovchinnikova G."/>
            <person name="Pati A."/>
            <person name="Chen A."/>
            <person name="Palaniappan K."/>
            <person name="Djao O.D."/>
            <person name="Land M."/>
            <person name="Hauser L."/>
            <person name="Chang Y.J."/>
            <person name="Jeffries C.D."/>
            <person name="Brettin T."/>
            <person name="Han C."/>
            <person name="Detter J.C."/>
            <person name="Rohde M."/>
            <person name="Goker M."/>
            <person name="Woyke T."/>
            <person name="Bristow J."/>
            <person name="Eisen J.A."/>
            <person name="Markowitz V."/>
            <person name="Hugenholtz P."/>
            <person name="Klenk H.P."/>
            <person name="Kyrpides N.C."/>
        </authorList>
    </citation>
    <scope>NUCLEOTIDE SEQUENCE [LARGE SCALE GENOMIC DNA]</scope>
    <source>
        <strain evidence="3">ATCC 19995 / DSM 43183 / JCM 3096 / KCTC 9072 / NBRC 15933 / NCIMB 10081 / Henssen B9</strain>
    </source>
</reference>
<evidence type="ECO:0000259" key="1">
    <source>
        <dbReference type="Pfam" id="PF04149"/>
    </source>
</evidence>
<evidence type="ECO:0000313" key="2">
    <source>
        <dbReference type="EMBL" id="ACY97024.1"/>
    </source>
</evidence>
<dbReference type="Pfam" id="PF04149">
    <property type="entry name" value="DUF397"/>
    <property type="match status" value="1"/>
</dbReference>
<dbReference type="EMBL" id="CP001738">
    <property type="protein sequence ID" value="ACY97024.1"/>
    <property type="molecule type" value="Genomic_DNA"/>
</dbReference>
<dbReference type="STRING" id="471852.Tcur_1445"/>
<dbReference type="InterPro" id="IPR007278">
    <property type="entry name" value="DUF397"/>
</dbReference>
<dbReference type="OrthoDB" id="3482506at2"/>
<dbReference type="HOGENOM" id="CLU_131550_3_3_11"/>
<accession>D1AAL4</accession>
<sequence>MTTQYSPWRKSRHSAAGENCIEVARSAHGTIAIRDSKNTPGPVLEFTPHQWAAFLHTLRSTSTN</sequence>
<gene>
    <name evidence="2" type="ordered locus">Tcur_1445</name>
</gene>
<dbReference type="RefSeq" id="WP_012851808.1">
    <property type="nucleotide sequence ID" value="NC_013510.1"/>
</dbReference>
<feature type="domain" description="DUF397" evidence="1">
    <location>
        <begin position="8"/>
        <end position="59"/>
    </location>
</feature>
<name>D1AAL4_THECD</name>
<dbReference type="AlphaFoldDB" id="D1AAL4"/>
<organism evidence="2 3">
    <name type="scientific">Thermomonospora curvata (strain ATCC 19995 / DSM 43183 / JCM 3096 / KCTC 9072 / NBRC 15933 / NCIMB 10081 / Henssen B9)</name>
    <dbReference type="NCBI Taxonomy" id="471852"/>
    <lineage>
        <taxon>Bacteria</taxon>
        <taxon>Bacillati</taxon>
        <taxon>Actinomycetota</taxon>
        <taxon>Actinomycetes</taxon>
        <taxon>Streptosporangiales</taxon>
        <taxon>Thermomonosporaceae</taxon>
        <taxon>Thermomonospora</taxon>
    </lineage>
</organism>
<dbReference type="KEGG" id="tcu:Tcur_1445"/>
<evidence type="ECO:0000313" key="3">
    <source>
        <dbReference type="Proteomes" id="UP000001918"/>
    </source>
</evidence>
<proteinExistence type="predicted"/>